<dbReference type="Proteomes" id="UP000736335">
    <property type="component" value="Unassembled WGS sequence"/>
</dbReference>
<dbReference type="PANTHER" id="PTHR43827:SF14">
    <property type="entry name" value="NADP-DEPENDENT OXIDOREDUCTASE DOMAIN-CONTAINING PROTEIN"/>
    <property type="match status" value="1"/>
</dbReference>
<protein>
    <submittedName>
        <fullName evidence="2">NADP-dependent oxidoreductase domain-containing protein</fullName>
    </submittedName>
</protein>
<reference evidence="2" key="1">
    <citation type="journal article" date="2020" name="Nat. Commun.">
        <title>Large-scale genome sequencing of mycorrhizal fungi provides insights into the early evolution of symbiotic traits.</title>
        <authorList>
            <person name="Miyauchi S."/>
            <person name="Kiss E."/>
            <person name="Kuo A."/>
            <person name="Drula E."/>
            <person name="Kohler A."/>
            <person name="Sanchez-Garcia M."/>
            <person name="Morin E."/>
            <person name="Andreopoulos B."/>
            <person name="Barry K.W."/>
            <person name="Bonito G."/>
            <person name="Buee M."/>
            <person name="Carver A."/>
            <person name="Chen C."/>
            <person name="Cichocki N."/>
            <person name="Clum A."/>
            <person name="Culley D."/>
            <person name="Crous P.W."/>
            <person name="Fauchery L."/>
            <person name="Girlanda M."/>
            <person name="Hayes R.D."/>
            <person name="Keri Z."/>
            <person name="LaButti K."/>
            <person name="Lipzen A."/>
            <person name="Lombard V."/>
            <person name="Magnuson J."/>
            <person name="Maillard F."/>
            <person name="Murat C."/>
            <person name="Nolan M."/>
            <person name="Ohm R.A."/>
            <person name="Pangilinan J."/>
            <person name="Pereira M.F."/>
            <person name="Perotto S."/>
            <person name="Peter M."/>
            <person name="Pfister S."/>
            <person name="Riley R."/>
            <person name="Sitrit Y."/>
            <person name="Stielow J.B."/>
            <person name="Szollosi G."/>
            <person name="Zifcakova L."/>
            <person name="Stursova M."/>
            <person name="Spatafora J.W."/>
            <person name="Tedersoo L."/>
            <person name="Vaario L.M."/>
            <person name="Yamada A."/>
            <person name="Yan M."/>
            <person name="Wang P."/>
            <person name="Xu J."/>
            <person name="Bruns T."/>
            <person name="Baldrian P."/>
            <person name="Vilgalys R."/>
            <person name="Dunand C."/>
            <person name="Henrissat B."/>
            <person name="Grigoriev I.V."/>
            <person name="Hibbett D."/>
            <person name="Nagy L.G."/>
            <person name="Martin F.M."/>
        </authorList>
    </citation>
    <scope>NUCLEOTIDE SEQUENCE</scope>
    <source>
        <strain evidence="2">UH-Tt-Lm1</strain>
    </source>
</reference>
<evidence type="ECO:0000313" key="3">
    <source>
        <dbReference type="Proteomes" id="UP000736335"/>
    </source>
</evidence>
<dbReference type="AlphaFoldDB" id="A0A9P6L553"/>
<dbReference type="InterPro" id="IPR036812">
    <property type="entry name" value="NAD(P)_OxRdtase_dom_sf"/>
</dbReference>
<dbReference type="SUPFAM" id="SSF51430">
    <property type="entry name" value="NAD(P)-linked oxidoreductase"/>
    <property type="match status" value="1"/>
</dbReference>
<dbReference type="GO" id="GO:0016491">
    <property type="term" value="F:oxidoreductase activity"/>
    <property type="evidence" value="ECO:0007669"/>
    <property type="project" value="InterPro"/>
</dbReference>
<dbReference type="Gene3D" id="3.20.20.100">
    <property type="entry name" value="NADP-dependent oxidoreductase domain"/>
    <property type="match status" value="1"/>
</dbReference>
<proteinExistence type="predicted"/>
<dbReference type="PRINTS" id="PR00069">
    <property type="entry name" value="ALDKETRDTASE"/>
</dbReference>
<evidence type="ECO:0000313" key="2">
    <source>
        <dbReference type="EMBL" id="KAF9783136.1"/>
    </source>
</evidence>
<dbReference type="InterPro" id="IPR020471">
    <property type="entry name" value="AKR"/>
</dbReference>
<name>A0A9P6L553_9AGAM</name>
<gene>
    <name evidence="2" type="ORF">BJ322DRAFT_1008631</name>
</gene>
<sequence length="127" mass="14344">ENLTSNTLKYRPAVNQVEHSFGNPQPELLAWAKFHDALVEAYSPLGSSRQVKETLQLPIIKKFAKGLVITSAQVIISWHVQRGVVVLPKSVHEGRIRENFKSMLRGPLFYFLLRMAVNRSGSSCECH</sequence>
<feature type="domain" description="NADP-dependent oxidoreductase" evidence="1">
    <location>
        <begin position="6"/>
        <end position="103"/>
    </location>
</feature>
<dbReference type="OrthoDB" id="416253at2759"/>
<evidence type="ECO:0000259" key="1">
    <source>
        <dbReference type="Pfam" id="PF00248"/>
    </source>
</evidence>
<dbReference type="Pfam" id="PF00248">
    <property type="entry name" value="Aldo_ket_red"/>
    <property type="match status" value="1"/>
</dbReference>
<keyword evidence="3" id="KW-1185">Reference proteome</keyword>
<dbReference type="PANTHER" id="PTHR43827">
    <property type="entry name" value="2,5-DIKETO-D-GLUCONIC ACID REDUCTASE"/>
    <property type="match status" value="1"/>
</dbReference>
<reference evidence="2" key="2">
    <citation type="submission" date="2020-11" db="EMBL/GenBank/DDBJ databases">
        <authorList>
            <consortium name="DOE Joint Genome Institute"/>
            <person name="Kuo A."/>
            <person name="Miyauchi S."/>
            <person name="Kiss E."/>
            <person name="Drula E."/>
            <person name="Kohler A."/>
            <person name="Sanchez-Garcia M."/>
            <person name="Andreopoulos B."/>
            <person name="Barry K.W."/>
            <person name="Bonito G."/>
            <person name="Buee M."/>
            <person name="Carver A."/>
            <person name="Chen C."/>
            <person name="Cichocki N."/>
            <person name="Clum A."/>
            <person name="Culley D."/>
            <person name="Crous P.W."/>
            <person name="Fauchery L."/>
            <person name="Girlanda M."/>
            <person name="Hayes R."/>
            <person name="Keri Z."/>
            <person name="Labutti K."/>
            <person name="Lipzen A."/>
            <person name="Lombard V."/>
            <person name="Magnuson J."/>
            <person name="Maillard F."/>
            <person name="Morin E."/>
            <person name="Murat C."/>
            <person name="Nolan M."/>
            <person name="Ohm R."/>
            <person name="Pangilinan J."/>
            <person name="Pereira M."/>
            <person name="Perotto S."/>
            <person name="Peter M."/>
            <person name="Riley R."/>
            <person name="Sitrit Y."/>
            <person name="Stielow B."/>
            <person name="Szollosi G."/>
            <person name="Zifcakova L."/>
            <person name="Stursova M."/>
            <person name="Spatafora J.W."/>
            <person name="Tedersoo L."/>
            <person name="Vaario L.-M."/>
            <person name="Yamada A."/>
            <person name="Yan M."/>
            <person name="Wang P."/>
            <person name="Xu J."/>
            <person name="Bruns T."/>
            <person name="Baldrian P."/>
            <person name="Vilgalys R."/>
            <person name="Henrissat B."/>
            <person name="Grigoriev I.V."/>
            <person name="Hibbett D."/>
            <person name="Nagy L.G."/>
            <person name="Martin F.M."/>
        </authorList>
    </citation>
    <scope>NUCLEOTIDE SEQUENCE</scope>
    <source>
        <strain evidence="2">UH-Tt-Lm1</strain>
    </source>
</reference>
<feature type="non-terminal residue" evidence="2">
    <location>
        <position position="127"/>
    </location>
</feature>
<comment type="caution">
    <text evidence="2">The sequence shown here is derived from an EMBL/GenBank/DDBJ whole genome shotgun (WGS) entry which is preliminary data.</text>
</comment>
<accession>A0A9P6L553</accession>
<dbReference type="EMBL" id="WIUZ02000010">
    <property type="protein sequence ID" value="KAF9783136.1"/>
    <property type="molecule type" value="Genomic_DNA"/>
</dbReference>
<organism evidence="2 3">
    <name type="scientific">Thelephora terrestris</name>
    <dbReference type="NCBI Taxonomy" id="56493"/>
    <lineage>
        <taxon>Eukaryota</taxon>
        <taxon>Fungi</taxon>
        <taxon>Dikarya</taxon>
        <taxon>Basidiomycota</taxon>
        <taxon>Agaricomycotina</taxon>
        <taxon>Agaricomycetes</taxon>
        <taxon>Thelephorales</taxon>
        <taxon>Thelephoraceae</taxon>
        <taxon>Thelephora</taxon>
    </lineage>
</organism>
<dbReference type="InterPro" id="IPR023210">
    <property type="entry name" value="NADP_OxRdtase_dom"/>
</dbReference>